<keyword evidence="1" id="KW-0472">Membrane</keyword>
<comment type="caution">
    <text evidence="2">The sequence shown here is derived from an EMBL/GenBank/DDBJ whole genome shotgun (WGS) entry which is preliminary data.</text>
</comment>
<name>A0A8T3VYG1_METOL</name>
<reference evidence="2" key="1">
    <citation type="submission" date="2019-04" db="EMBL/GenBank/DDBJ databases">
        <title>Evolution of Biomass-Degrading Anaerobic Consortia Revealed by Metagenomics.</title>
        <authorList>
            <person name="Peng X."/>
        </authorList>
    </citation>
    <scope>NUCLEOTIDE SEQUENCE</scope>
    <source>
        <strain evidence="2">SIG14</strain>
    </source>
</reference>
<accession>A0A8T3VYG1</accession>
<keyword evidence="1" id="KW-0812">Transmembrane</keyword>
<proteinExistence type="predicted"/>
<dbReference type="AlphaFoldDB" id="A0A8T3VYG1"/>
<gene>
    <name evidence="2" type="ORF">E7Z75_07855</name>
</gene>
<evidence type="ECO:0000256" key="1">
    <source>
        <dbReference type="SAM" id="Phobius"/>
    </source>
</evidence>
<evidence type="ECO:0000313" key="3">
    <source>
        <dbReference type="Proteomes" id="UP000732619"/>
    </source>
</evidence>
<dbReference type="Proteomes" id="UP000732619">
    <property type="component" value="Unassembled WGS sequence"/>
</dbReference>
<keyword evidence="1" id="KW-1133">Transmembrane helix</keyword>
<evidence type="ECO:0000313" key="2">
    <source>
        <dbReference type="EMBL" id="MBE6513035.1"/>
    </source>
</evidence>
<feature type="transmembrane region" description="Helical" evidence="1">
    <location>
        <begin position="201"/>
        <end position="223"/>
    </location>
</feature>
<dbReference type="EMBL" id="SUTG01000043">
    <property type="protein sequence ID" value="MBE6513035.1"/>
    <property type="molecule type" value="Genomic_DNA"/>
</dbReference>
<sequence>MIGDIRLLHTQNLEIFDTFCYSNQQTDWAYDLGSELLNNFGPIWDYLCSNWDLPNLSLPATNFLKSANLFLGFGSLFVVEVAELTGTLTGIGGLISGIGVGSLATACLFALPVLFISIEPVGEPDGYVENYWDWHYPSHDDPYVDYPDNVVQIQKSTGNYDTYKRPNYPIDFTRQAPNYFSGISMGFEISNSGPDDENSPLVIKIAAGALISLLLSPGGLFVASGIKNHLNFELEYDKEDDQLTIAVLDYKWSINND</sequence>
<feature type="transmembrane region" description="Helical" evidence="1">
    <location>
        <begin position="94"/>
        <end position="118"/>
    </location>
</feature>
<protein>
    <submittedName>
        <fullName evidence="2">Uncharacterized protein</fullName>
    </submittedName>
</protein>
<organism evidence="2 3">
    <name type="scientific">Methanobrevibacter olleyae</name>
    <dbReference type="NCBI Taxonomy" id="294671"/>
    <lineage>
        <taxon>Archaea</taxon>
        <taxon>Methanobacteriati</taxon>
        <taxon>Methanobacteriota</taxon>
        <taxon>Methanomada group</taxon>
        <taxon>Methanobacteria</taxon>
        <taxon>Methanobacteriales</taxon>
        <taxon>Methanobacteriaceae</taxon>
        <taxon>Methanobrevibacter</taxon>
    </lineage>
</organism>